<dbReference type="Gene3D" id="3.90.550.10">
    <property type="entry name" value="Spore Coat Polysaccharide Biosynthesis Protein SpsA, Chain A"/>
    <property type="match status" value="1"/>
</dbReference>
<gene>
    <name evidence="7" type="ORF">UU65_C0002G0207</name>
</gene>
<dbReference type="Pfam" id="PF00483">
    <property type="entry name" value="NTP_transferase"/>
    <property type="match status" value="1"/>
</dbReference>
<dbReference type="PATRIC" id="fig|1618344.3.peg.545"/>
<dbReference type="PANTHER" id="PTHR43197">
    <property type="entry name" value="UTP--GLUCOSE-1-PHOSPHATE URIDYLYLTRANSFERASE"/>
    <property type="match status" value="1"/>
</dbReference>
<protein>
    <recommendedName>
        <fullName evidence="2">UTP--glucose-1-phosphate uridylyltransferase</fullName>
        <ecNumber evidence="2">2.7.7.9</ecNumber>
    </recommendedName>
</protein>
<feature type="domain" description="Nucleotidyl transferase" evidence="6">
    <location>
        <begin position="5"/>
        <end position="265"/>
    </location>
</feature>
<dbReference type="AlphaFoldDB" id="A0A0G0W8U9"/>
<accession>A0A0G0W8U9</accession>
<evidence type="ECO:0000256" key="3">
    <source>
        <dbReference type="ARBA" id="ARBA00022679"/>
    </source>
</evidence>
<evidence type="ECO:0000256" key="5">
    <source>
        <dbReference type="ARBA" id="ARBA00048128"/>
    </source>
</evidence>
<proteinExistence type="inferred from homology"/>
<dbReference type="SUPFAM" id="SSF53448">
    <property type="entry name" value="Nucleotide-diphospho-sugar transferases"/>
    <property type="match status" value="1"/>
</dbReference>
<evidence type="ECO:0000313" key="7">
    <source>
        <dbReference type="EMBL" id="KKS09429.1"/>
    </source>
</evidence>
<dbReference type="InterPro" id="IPR005835">
    <property type="entry name" value="NTP_transferase_dom"/>
</dbReference>
<evidence type="ECO:0000259" key="6">
    <source>
        <dbReference type="Pfam" id="PF00483"/>
    </source>
</evidence>
<name>A0A0G0W8U9_UNCC2</name>
<reference evidence="7 8" key="1">
    <citation type="journal article" date="2015" name="Nature">
        <title>rRNA introns, odd ribosomes, and small enigmatic genomes across a large radiation of phyla.</title>
        <authorList>
            <person name="Brown C.T."/>
            <person name="Hug L.A."/>
            <person name="Thomas B.C."/>
            <person name="Sharon I."/>
            <person name="Castelle C.J."/>
            <person name="Singh A."/>
            <person name="Wilkins M.J."/>
            <person name="Williams K.H."/>
            <person name="Banfield J.F."/>
        </authorList>
    </citation>
    <scope>NUCLEOTIDE SEQUENCE [LARGE SCALE GENOMIC DNA]</scope>
</reference>
<comment type="caution">
    <text evidence="7">The sequence shown here is derived from an EMBL/GenBank/DDBJ whole genome shotgun (WGS) entry which is preliminary data.</text>
</comment>
<dbReference type="EC" id="2.7.7.9" evidence="2"/>
<keyword evidence="3 7" id="KW-0808">Transferase</keyword>
<evidence type="ECO:0000256" key="4">
    <source>
        <dbReference type="ARBA" id="ARBA00022695"/>
    </source>
</evidence>
<keyword evidence="4 7" id="KW-0548">Nucleotidyltransferase</keyword>
<organism evidence="7 8">
    <name type="scientific">candidate division CPR2 bacterium GW2011_GWC1_41_48</name>
    <dbReference type="NCBI Taxonomy" id="1618344"/>
    <lineage>
        <taxon>Bacteria</taxon>
        <taxon>Bacteria division CPR2</taxon>
    </lineage>
</organism>
<dbReference type="PANTHER" id="PTHR43197:SF1">
    <property type="entry name" value="UTP--GLUCOSE-1-PHOSPHATE URIDYLYLTRANSFERASE"/>
    <property type="match status" value="1"/>
</dbReference>
<comment type="similarity">
    <text evidence="1">Belongs to the UDPGP type 2 family.</text>
</comment>
<evidence type="ECO:0000256" key="2">
    <source>
        <dbReference type="ARBA" id="ARBA00012415"/>
    </source>
</evidence>
<evidence type="ECO:0000256" key="1">
    <source>
        <dbReference type="ARBA" id="ARBA00006890"/>
    </source>
</evidence>
<dbReference type="GO" id="GO:0003983">
    <property type="term" value="F:UTP:glucose-1-phosphate uridylyltransferase activity"/>
    <property type="evidence" value="ECO:0007669"/>
    <property type="project" value="UniProtKB-EC"/>
</dbReference>
<dbReference type="GO" id="GO:0006011">
    <property type="term" value="P:UDP-alpha-D-glucose metabolic process"/>
    <property type="evidence" value="ECO:0007669"/>
    <property type="project" value="InterPro"/>
</dbReference>
<comment type="catalytic activity">
    <reaction evidence="5">
        <text>alpha-D-glucose 1-phosphate + UTP + H(+) = UDP-alpha-D-glucose + diphosphate</text>
        <dbReference type="Rhea" id="RHEA:19889"/>
        <dbReference type="ChEBI" id="CHEBI:15378"/>
        <dbReference type="ChEBI" id="CHEBI:33019"/>
        <dbReference type="ChEBI" id="CHEBI:46398"/>
        <dbReference type="ChEBI" id="CHEBI:58601"/>
        <dbReference type="ChEBI" id="CHEBI:58885"/>
        <dbReference type="EC" id="2.7.7.9"/>
    </reaction>
</comment>
<evidence type="ECO:0000313" key="8">
    <source>
        <dbReference type="Proteomes" id="UP000033869"/>
    </source>
</evidence>
<dbReference type="InterPro" id="IPR029044">
    <property type="entry name" value="Nucleotide-diphossugar_trans"/>
</dbReference>
<dbReference type="CDD" id="cd02541">
    <property type="entry name" value="UGPase_prokaryotic"/>
    <property type="match status" value="1"/>
</dbReference>
<dbReference type="Proteomes" id="UP000033869">
    <property type="component" value="Unassembled WGS sequence"/>
</dbReference>
<dbReference type="EMBL" id="LCBL01000002">
    <property type="protein sequence ID" value="KKS09429.1"/>
    <property type="molecule type" value="Genomic_DNA"/>
</dbReference>
<dbReference type="InterPro" id="IPR005771">
    <property type="entry name" value="GalU_uridylyltTrfase_bac/arc"/>
</dbReference>
<sequence>MRVRKAVFVVAGFGTRFLPVTKTVPKEMLPIVDKPIIHYAIEEALDSGITDLIFVVSRNKKAIEDYLDVHPELEELLKKTGKESLLPLVSRFANSANIFFVRQPGPFGTGDAVLRAESIIGDEPFMVIYPDDVFLSEIPFTKQMMEIHDQTGSSVLGLEEVPQDKVSAYGVIRPGEKDNDKVEITEFVEKPKAEEAPSNLASVGRYLLTPNVFKYLKAVEPAPNGEYYITNGINELLKTEKVYGKVFKGRHFDTGNKIGYLKANLYEAYQDPSLRGEMMQFIGELSEDSQVKTKL</sequence>